<accession>A0A517Z7A9</accession>
<dbReference type="Pfam" id="PF05685">
    <property type="entry name" value="Uma2"/>
    <property type="match status" value="1"/>
</dbReference>
<reference evidence="2 3" key="1">
    <citation type="submission" date="2019-02" db="EMBL/GenBank/DDBJ databases">
        <title>Deep-cultivation of Planctomycetes and their phenomic and genomic characterization uncovers novel biology.</title>
        <authorList>
            <person name="Wiegand S."/>
            <person name="Jogler M."/>
            <person name="Boedeker C."/>
            <person name="Pinto D."/>
            <person name="Vollmers J."/>
            <person name="Rivas-Marin E."/>
            <person name="Kohn T."/>
            <person name="Peeters S.H."/>
            <person name="Heuer A."/>
            <person name="Rast P."/>
            <person name="Oberbeckmann S."/>
            <person name="Bunk B."/>
            <person name="Jeske O."/>
            <person name="Meyerdierks A."/>
            <person name="Storesund J.E."/>
            <person name="Kallscheuer N."/>
            <person name="Luecker S."/>
            <person name="Lage O.M."/>
            <person name="Pohl T."/>
            <person name="Merkel B.J."/>
            <person name="Hornburger P."/>
            <person name="Mueller R.-W."/>
            <person name="Bruemmer F."/>
            <person name="Labrenz M."/>
            <person name="Spormann A.M."/>
            <person name="Op den Camp H."/>
            <person name="Overmann J."/>
            <person name="Amann R."/>
            <person name="Jetten M.S.M."/>
            <person name="Mascher T."/>
            <person name="Medema M.H."/>
            <person name="Devos D.P."/>
            <person name="Kaster A.-K."/>
            <person name="Ovreas L."/>
            <person name="Rohde M."/>
            <person name="Galperin M.Y."/>
            <person name="Jogler C."/>
        </authorList>
    </citation>
    <scope>NUCLEOTIDE SEQUENCE [LARGE SCALE GENOMIC DNA]</scope>
    <source>
        <strain evidence="2 3">Mal4</strain>
    </source>
</reference>
<evidence type="ECO:0000259" key="1">
    <source>
        <dbReference type="Pfam" id="PF05685"/>
    </source>
</evidence>
<dbReference type="InterPro" id="IPR011335">
    <property type="entry name" value="Restrct_endonuc-II-like"/>
</dbReference>
<proteinExistence type="predicted"/>
<evidence type="ECO:0000313" key="2">
    <source>
        <dbReference type="EMBL" id="QDU38334.1"/>
    </source>
</evidence>
<protein>
    <recommendedName>
        <fullName evidence="1">Putative restriction endonuclease domain-containing protein</fullName>
    </recommendedName>
</protein>
<dbReference type="Gene3D" id="3.90.1570.10">
    <property type="entry name" value="tt1808, chain A"/>
    <property type="match status" value="1"/>
</dbReference>
<dbReference type="InterPro" id="IPR012296">
    <property type="entry name" value="Nuclease_put_TT1808"/>
</dbReference>
<feature type="domain" description="Putative restriction endonuclease" evidence="1">
    <location>
        <begin position="8"/>
        <end position="146"/>
    </location>
</feature>
<organism evidence="2 3">
    <name type="scientific">Maioricimonas rarisocia</name>
    <dbReference type="NCBI Taxonomy" id="2528026"/>
    <lineage>
        <taxon>Bacteria</taxon>
        <taxon>Pseudomonadati</taxon>
        <taxon>Planctomycetota</taxon>
        <taxon>Planctomycetia</taxon>
        <taxon>Planctomycetales</taxon>
        <taxon>Planctomycetaceae</taxon>
        <taxon>Maioricimonas</taxon>
    </lineage>
</organism>
<dbReference type="AlphaFoldDB" id="A0A517Z7A9"/>
<dbReference type="CDD" id="cd06260">
    <property type="entry name" value="DUF820-like"/>
    <property type="match status" value="1"/>
</dbReference>
<gene>
    <name evidence="2" type="ORF">Mal4_26610</name>
</gene>
<dbReference type="InterPro" id="IPR008538">
    <property type="entry name" value="Uma2"/>
</dbReference>
<dbReference type="Proteomes" id="UP000320496">
    <property type="component" value="Chromosome"/>
</dbReference>
<name>A0A517Z7A9_9PLAN</name>
<dbReference type="KEGG" id="mri:Mal4_26610"/>
<sequence>MQAAVRFRQHGNPHARLITWLGCYEAGTPGTAVADNTTIELGPENDAQSDAALLILPESGGHCRINEDGYLDGAPELVAEVAASSASYDLHDKRDLYRTSGVQEYIVWMTLEQRLLWYRLVDGEFVELAADSGGIIRSKAFPGLALERQALLTGNMQRVLDVLKAEMATAPHSDFCRQLSDHREDSAGA</sequence>
<keyword evidence="3" id="KW-1185">Reference proteome</keyword>
<evidence type="ECO:0000313" key="3">
    <source>
        <dbReference type="Proteomes" id="UP000320496"/>
    </source>
</evidence>
<dbReference type="SUPFAM" id="SSF52980">
    <property type="entry name" value="Restriction endonuclease-like"/>
    <property type="match status" value="1"/>
</dbReference>
<dbReference type="PANTHER" id="PTHR35400">
    <property type="entry name" value="SLR1083 PROTEIN"/>
    <property type="match status" value="1"/>
</dbReference>
<dbReference type="EMBL" id="CP036275">
    <property type="protein sequence ID" value="QDU38334.1"/>
    <property type="molecule type" value="Genomic_DNA"/>
</dbReference>
<dbReference type="PANTHER" id="PTHR35400:SF3">
    <property type="entry name" value="SLL1072 PROTEIN"/>
    <property type="match status" value="1"/>
</dbReference>